<dbReference type="Proteomes" id="UP000198697">
    <property type="component" value="Unassembled WGS sequence"/>
</dbReference>
<dbReference type="AlphaFoldDB" id="A0A1H9YTK4"/>
<sequence length="186" mass="20272">MQRASGGYNGLNPKNHPLQSVTLGLVARQQLYKALWLQQELNYVRKGGQLTGAGFYDEDPIVINYVQVPVLLHVQLPIAGALAVYAQGGGVLNLGLNSRRINPQYYAGGNKYGTNPLILAPAVGAGLAWQQPQRSYYLNFRYSADSRDFFERSYGGKDYTLRNKGITLTAGVLFGLSAQPPAPPAE</sequence>
<name>A0A1H9YTK4_9BACT</name>
<protein>
    <submittedName>
        <fullName evidence="1">Outer membrane protein beta-barrel domain-containing protein</fullName>
    </submittedName>
</protein>
<evidence type="ECO:0000313" key="2">
    <source>
        <dbReference type="Proteomes" id="UP000198697"/>
    </source>
</evidence>
<organism evidence="1 2">
    <name type="scientific">Hymenobacter actinosclerus</name>
    <dbReference type="NCBI Taxonomy" id="82805"/>
    <lineage>
        <taxon>Bacteria</taxon>
        <taxon>Pseudomonadati</taxon>
        <taxon>Bacteroidota</taxon>
        <taxon>Cytophagia</taxon>
        <taxon>Cytophagales</taxon>
        <taxon>Hymenobacteraceae</taxon>
        <taxon>Hymenobacter</taxon>
    </lineage>
</organism>
<dbReference type="EMBL" id="FOHS01000001">
    <property type="protein sequence ID" value="SES72422.1"/>
    <property type="molecule type" value="Genomic_DNA"/>
</dbReference>
<gene>
    <name evidence="1" type="ORF">SAMN04487998_0084</name>
</gene>
<keyword evidence="2" id="KW-1185">Reference proteome</keyword>
<reference evidence="2" key="1">
    <citation type="submission" date="2016-10" db="EMBL/GenBank/DDBJ databases">
        <authorList>
            <person name="Varghese N."/>
            <person name="Submissions S."/>
        </authorList>
    </citation>
    <scope>NUCLEOTIDE SEQUENCE [LARGE SCALE GENOMIC DNA]</scope>
    <source>
        <strain evidence="2">DSM 15310</strain>
    </source>
</reference>
<accession>A0A1H9YTK4</accession>
<evidence type="ECO:0000313" key="1">
    <source>
        <dbReference type="EMBL" id="SES72422.1"/>
    </source>
</evidence>
<proteinExistence type="predicted"/>